<gene>
    <name evidence="2" type="ORF">MM171A00102_0006</name>
</gene>
<dbReference type="AlphaFoldDB" id="A0A6M3M1L8"/>
<dbReference type="Gene3D" id="3.90.75.10">
    <property type="entry name" value="Homing Intron 3 (I-ppo) Encoded Endonuclease, Chain A"/>
    <property type="match status" value="1"/>
</dbReference>
<dbReference type="GO" id="GO:0004519">
    <property type="term" value="F:endonuclease activity"/>
    <property type="evidence" value="ECO:0007669"/>
    <property type="project" value="UniProtKB-KW"/>
</dbReference>
<dbReference type="EMBL" id="MT143709">
    <property type="protein sequence ID" value="QJB01447.1"/>
    <property type="molecule type" value="Genomic_DNA"/>
</dbReference>
<keyword evidence="2" id="KW-0378">Hydrolase</keyword>
<keyword evidence="2" id="KW-0540">Nuclease</keyword>
<dbReference type="SUPFAM" id="SSF54060">
    <property type="entry name" value="His-Me finger endonucleases"/>
    <property type="match status" value="1"/>
</dbReference>
<protein>
    <submittedName>
        <fullName evidence="2">Putative homing endonuclease</fullName>
    </submittedName>
</protein>
<dbReference type="InterPro" id="IPR008704">
    <property type="entry name" value="Endonuclease_Zinc-binding_loop"/>
</dbReference>
<keyword evidence="2" id="KW-0255">Endonuclease</keyword>
<name>A0A6M3M1L8_9ZZZZ</name>
<accession>A0A6M3M1L8</accession>
<dbReference type="InterPro" id="IPR044930">
    <property type="entry name" value="Homing_endonuclease_His-Me"/>
</dbReference>
<evidence type="ECO:0000259" key="1">
    <source>
        <dbReference type="Pfam" id="PF05551"/>
    </source>
</evidence>
<proteinExistence type="predicted"/>
<feature type="domain" description="Zinc-binding loop region of homing endonuclease" evidence="1">
    <location>
        <begin position="47"/>
        <end position="120"/>
    </location>
</feature>
<dbReference type="Pfam" id="PF05551">
    <property type="entry name" value="zf-His_Me_endon"/>
    <property type="match status" value="1"/>
</dbReference>
<organism evidence="2">
    <name type="scientific">viral metagenome</name>
    <dbReference type="NCBI Taxonomy" id="1070528"/>
    <lineage>
        <taxon>unclassified sequences</taxon>
        <taxon>metagenomes</taxon>
        <taxon>organismal metagenomes</taxon>
    </lineage>
</organism>
<sequence length="160" mass="18048">MAKRRCLVERFWERVKKDPHPEGCWLWINPNVSAGYGYLWDVKRPLKAHRVSAWLHGLIPDLSSPELVLHRCDVRACVNPEHLFTGDAGANSRDMCSKGRHAPAKGACNPNVKLTEHQVLAVRSRYTAGGVNQQKLADEYGVAQSTISSIVRREKWTHLA</sequence>
<reference evidence="2" key="1">
    <citation type="submission" date="2020-03" db="EMBL/GenBank/DDBJ databases">
        <title>The deep terrestrial virosphere.</title>
        <authorList>
            <person name="Holmfeldt K."/>
            <person name="Nilsson E."/>
            <person name="Simone D."/>
            <person name="Lopez-Fernandez M."/>
            <person name="Wu X."/>
            <person name="de Brujin I."/>
            <person name="Lundin D."/>
            <person name="Andersson A."/>
            <person name="Bertilsson S."/>
            <person name="Dopson M."/>
        </authorList>
    </citation>
    <scope>NUCLEOTIDE SEQUENCE</scope>
    <source>
        <strain evidence="2">MM171A00102</strain>
    </source>
</reference>
<dbReference type="InterPro" id="IPR044925">
    <property type="entry name" value="His-Me_finger_sf"/>
</dbReference>
<evidence type="ECO:0000313" key="2">
    <source>
        <dbReference type="EMBL" id="QJB01447.1"/>
    </source>
</evidence>